<dbReference type="NCBIfam" id="TIGR01167">
    <property type="entry name" value="LPXTG_anchor"/>
    <property type="match status" value="1"/>
</dbReference>
<feature type="domain" description="Gram-positive cocci surface proteins LPxTG" evidence="6">
    <location>
        <begin position="1618"/>
        <end position="1648"/>
    </location>
</feature>
<dbReference type="NCBIfam" id="TIGR03715">
    <property type="entry name" value="KxYKxGKxW"/>
    <property type="match status" value="1"/>
</dbReference>
<keyword evidence="4" id="KW-0572">Peptidoglycan-anchor</keyword>
<proteinExistence type="predicted"/>
<feature type="compositionally biased region" description="Polar residues" evidence="5">
    <location>
        <begin position="188"/>
        <end position="200"/>
    </location>
</feature>
<evidence type="ECO:0000313" key="7">
    <source>
        <dbReference type="EMBL" id="KRK73368.1"/>
    </source>
</evidence>
<dbReference type="Gene3D" id="3.10.430.110">
    <property type="match status" value="1"/>
</dbReference>
<name>A0A0R1JQG5_9LACO</name>
<accession>A0A0R1JQG5</accession>
<dbReference type="PROSITE" id="PS50847">
    <property type="entry name" value="GRAM_POS_ANCHORING"/>
    <property type="match status" value="1"/>
</dbReference>
<dbReference type="Gene3D" id="2.60.40.4300">
    <property type="match status" value="2"/>
</dbReference>
<evidence type="ECO:0000256" key="1">
    <source>
        <dbReference type="ARBA" id="ARBA00022512"/>
    </source>
</evidence>
<dbReference type="InterPro" id="IPR041558">
    <property type="entry name" value="MucBP_2"/>
</dbReference>
<evidence type="ECO:0000256" key="3">
    <source>
        <dbReference type="ARBA" id="ARBA00022729"/>
    </source>
</evidence>
<dbReference type="Pfam" id="PF17883">
    <property type="entry name" value="MBG"/>
    <property type="match status" value="1"/>
</dbReference>
<keyword evidence="1" id="KW-0134">Cell wall</keyword>
<sequence length="1648" mass="171225">MEQTIMLNQTQNRRLSRSLTEEKRHYKLFKSGKLWLAAGISLTLLGAIGISTTTPVHAATATATTQVLASIQNRSAATMPTGGYAVNLTAGLQAPTWSAADFVVSATGSNTYSVTLSQAGLSALQAANPAVDVTAATVKAGTLTLAQTATNNTRQASATTQQATASNETIASQPTKASEASNQDHSESTGAVPTNQQPATTHLGDADDAAVAQAKVRAQTAYATTGQPQVLTRTAAPATESAKVSLSSTAVGYGSGQQSLTITYTMTNAAAGDDFTITVPAPNAVLTWSDTDVAKLAPAIGTTTITPNSDGSHTITNHFTTSVAGDTIQEISIGLNDNYPAQSKPIDSVGTQTKTVSFAINGVDQPKLTFTTTVTPTATPSDVTRANPDAKAVGAVNPNTEYVYDFAVNEANGVRDNTTTSGPVNSAVNYGTTITIPVPTGFTLDEALTKTINNFDDETTITQPTGASGDIIITVPKGSGNQGYQSRPPYKLAGSFVDPTTTDNQTLTAAGVATVVQQVDETGTTLTFKSKNPWQETLLGTASTADLKLEVAAHGNSLQNGDKLILDDDPTNDPTDLASYSFKYQAPAATSDATITLAVPDGFDVHGIIVPTSDTNSNVYMAGTTSYSYTLTLADGVKETGTVAPGGTITSKASSPIRQAVLTPNLLTPGAESGTFKLLGKLSAKYDGGAAVKNGDQLTTSITIAVPDHDAIISKYTETVATPTGALHLYYEQNSKTPGEDGGLFSIYGNNPGFGQTTNLVFEPILYYVLPSAVSVASVSGTQDAKVTQQLLPDGQVVVKIDYTGTGESIDVGIDTWSNNIVRVTNNSDALPGTYPWSSYVTSPTTPLSETSKVTDPAQTLGDTAAVALSEGAGNWVIEQAATIMSASLAQGDDVVPVTSATLDKNSSNSLQFDVNVINTTSNVSNGTLVVNLPVKDDDQGSGYTLNLTGPIVLPTQFTTGDGSQVPLVATVLYKTSRADIVAGSSSADLDGFVPASAVNDWRTVRAVAIQFTNLPADASTGRMVLTGTVANQVTLGGKTGYLQTGFYLPGANVSIADKTSGAARLTITGAETIPAQFHYVDAEGQDRIIPLSDLTKTVNDNTDTLSNDYPTTQTALSSADQALIPSGYQLRPNSLHLLDAAGHAVDAFGETVTTAMTGDVAQYELDAVAKLAVTYVDDTNAGATVTVPSTTNTTISGVAGATGTYTVVVPAGYELAKNQAGTVSYTLKAGNNALTIHLVHATQATTVTTTRTIRYTLPANATVTTPVTVVQPVTWHVVTDVITGHSVATPTQNYAEVASPILPGYTPDLATVSQSLLTPTTDPLANTTVTVNYTADPVNLDVIYLDDVTGEKIVASGTTISGHTGEQGTYSVSVPAGYVLAPKQATSVAYTLSPAKSGLTIHLTHHVAHSQLTTTQTINYLVAGSATAPSAKTQQLTWQVATDDVAHTSVYTPQGQYATIDSPVVAGYTPDQESISLREAPVTSTPTNTVQTVTYTPNQQSATVTIATTNGRVLKQLTLNGKSDTLMPTGEVTDFLNSLLKAGYTILTDPFVDDVFDHDDATNQTFTIVMKAPTIGTLAVTMGTTKSSALTKQSRRTLSSVKVAGETQHTERNSNQLPQTGEASNWLVTLGVGLLGLVGLAERKRHE</sequence>
<gene>
    <name evidence="7" type="ORF">FD02_GL001226</name>
</gene>
<feature type="compositionally biased region" description="Polar residues" evidence="5">
    <location>
        <begin position="167"/>
        <end position="181"/>
    </location>
</feature>
<comment type="caution">
    <text evidence="7">The sequence shown here is derived from an EMBL/GenBank/DDBJ whole genome shotgun (WGS) entry which is preliminary data.</text>
</comment>
<dbReference type="Gene3D" id="3.10.20.470">
    <property type="match status" value="1"/>
</dbReference>
<feature type="compositionally biased region" description="Low complexity" evidence="5">
    <location>
        <begin position="151"/>
        <end position="166"/>
    </location>
</feature>
<dbReference type="InterPro" id="IPR041277">
    <property type="entry name" value="MBG_Lactobacillales"/>
</dbReference>
<evidence type="ECO:0000256" key="2">
    <source>
        <dbReference type="ARBA" id="ARBA00022525"/>
    </source>
</evidence>
<dbReference type="OrthoDB" id="3237761at2"/>
<dbReference type="STRING" id="1291734.FD02_GL001226"/>
<dbReference type="Pfam" id="PF17966">
    <property type="entry name" value="Muc_B2"/>
    <property type="match status" value="2"/>
</dbReference>
<dbReference type="Proteomes" id="UP000051804">
    <property type="component" value="Unassembled WGS sequence"/>
</dbReference>
<evidence type="ECO:0000259" key="6">
    <source>
        <dbReference type="PROSITE" id="PS50847"/>
    </source>
</evidence>
<keyword evidence="8" id="KW-1185">Reference proteome</keyword>
<dbReference type="Gene3D" id="3.10.20.320">
    <property type="entry name" value="Putative peptidoglycan bound protein (lpxtg motif)"/>
    <property type="match status" value="2"/>
</dbReference>
<dbReference type="EMBL" id="AZDJ01000013">
    <property type="protein sequence ID" value="KRK73368.1"/>
    <property type="molecule type" value="Genomic_DNA"/>
</dbReference>
<reference evidence="7 8" key="1">
    <citation type="journal article" date="2015" name="Genome Announc.">
        <title>Expanding the biotechnology potential of lactobacilli through comparative genomics of 213 strains and associated genera.</title>
        <authorList>
            <person name="Sun Z."/>
            <person name="Harris H.M."/>
            <person name="McCann A."/>
            <person name="Guo C."/>
            <person name="Argimon S."/>
            <person name="Zhang W."/>
            <person name="Yang X."/>
            <person name="Jeffery I.B."/>
            <person name="Cooney J.C."/>
            <person name="Kagawa T.F."/>
            <person name="Liu W."/>
            <person name="Song Y."/>
            <person name="Salvetti E."/>
            <person name="Wrobel A."/>
            <person name="Rasinkangas P."/>
            <person name="Parkhill J."/>
            <person name="Rea M.C."/>
            <person name="O'Sullivan O."/>
            <person name="Ritari J."/>
            <person name="Douillard F.P."/>
            <person name="Paul Ross R."/>
            <person name="Yang R."/>
            <person name="Briner A.E."/>
            <person name="Felis G.E."/>
            <person name="de Vos W.M."/>
            <person name="Barrangou R."/>
            <person name="Klaenhammer T.R."/>
            <person name="Caufield P.W."/>
            <person name="Cui Y."/>
            <person name="Zhang H."/>
            <person name="O'Toole P.W."/>
        </authorList>
    </citation>
    <scope>NUCLEOTIDE SEQUENCE [LARGE SCALE GENOMIC DNA]</scope>
    <source>
        <strain evidence="7 8">JCM 17158</strain>
    </source>
</reference>
<protein>
    <recommendedName>
        <fullName evidence="6">Gram-positive cocci surface proteins LPxTG domain-containing protein</fullName>
    </recommendedName>
</protein>
<dbReference type="InterPro" id="IPR022263">
    <property type="entry name" value="KxYKxGKxW"/>
</dbReference>
<dbReference type="Pfam" id="PF17965">
    <property type="entry name" value="MucBP_2"/>
    <property type="match status" value="1"/>
</dbReference>
<evidence type="ECO:0000256" key="5">
    <source>
        <dbReference type="SAM" id="MobiDB-lite"/>
    </source>
</evidence>
<organism evidence="7 8">
    <name type="scientific">Lacticaseibacillus nasuensis JCM 17158</name>
    <dbReference type="NCBI Taxonomy" id="1291734"/>
    <lineage>
        <taxon>Bacteria</taxon>
        <taxon>Bacillati</taxon>
        <taxon>Bacillota</taxon>
        <taxon>Bacilli</taxon>
        <taxon>Lactobacillales</taxon>
        <taxon>Lactobacillaceae</taxon>
        <taxon>Lacticaseibacillus</taxon>
    </lineage>
</organism>
<evidence type="ECO:0000256" key="4">
    <source>
        <dbReference type="ARBA" id="ARBA00023088"/>
    </source>
</evidence>
<keyword evidence="2" id="KW-0964">Secreted</keyword>
<feature type="region of interest" description="Disordered" evidence="5">
    <location>
        <begin position="151"/>
        <end position="205"/>
    </location>
</feature>
<dbReference type="InterPro" id="IPR019931">
    <property type="entry name" value="LPXTG_anchor"/>
</dbReference>
<dbReference type="PATRIC" id="fig|1291734.4.peg.1257"/>
<keyword evidence="3" id="KW-0732">Signal</keyword>
<evidence type="ECO:0000313" key="8">
    <source>
        <dbReference type="Proteomes" id="UP000051804"/>
    </source>
</evidence>
<dbReference type="InterPro" id="IPR041495">
    <property type="entry name" value="Mub_B2"/>
</dbReference>
<dbReference type="Pfam" id="PF19258">
    <property type="entry name" value="KxYKxGKxW_sig"/>
    <property type="match status" value="1"/>
</dbReference>